<dbReference type="OrthoDB" id="8679465at2"/>
<keyword evidence="2" id="KW-0805">Transcription regulation</keyword>
<name>A0A316EPG7_9BURK</name>
<sequence length="307" mass="32945">MKQNGLDLDQLRAFLAVADKASFRRAAEALFLSAPALSRRVELLEERLGARLLERTSRTVRLTSIGASFRERAQAALDDLDAAAFDVARLNARFAGRVTVSCIPSVALGIVPAAMKAVAPELPNVRIHVLDESAAVTVAKVRDGEADFGIAFLAEPAQGLVFDPVVEDPFVLVAPKSHRLAARRRVKLASLVEETWLALSRTSGNRLLLNRALADRGIQLTHAHEAAHISSLLAMVDAGLGLALLPSLAVARSSSTIATVRLSDFALSRSIGIVSNPSRRLPRPATVFRHAVERALRASVAANNRVQ</sequence>
<keyword evidence="3 6" id="KW-0238">DNA-binding</keyword>
<dbReference type="PANTHER" id="PTHR30419">
    <property type="entry name" value="HTH-TYPE TRANSCRIPTIONAL REGULATOR YBHD"/>
    <property type="match status" value="1"/>
</dbReference>
<evidence type="ECO:0000313" key="7">
    <source>
        <dbReference type="Proteomes" id="UP000245754"/>
    </source>
</evidence>
<dbReference type="SUPFAM" id="SSF46785">
    <property type="entry name" value="Winged helix' DNA-binding domain"/>
    <property type="match status" value="1"/>
</dbReference>
<dbReference type="InterPro" id="IPR036390">
    <property type="entry name" value="WH_DNA-bd_sf"/>
</dbReference>
<dbReference type="Gene3D" id="3.40.190.10">
    <property type="entry name" value="Periplasmic binding protein-like II"/>
    <property type="match status" value="2"/>
</dbReference>
<keyword evidence="7" id="KW-1185">Reference proteome</keyword>
<dbReference type="SUPFAM" id="SSF53850">
    <property type="entry name" value="Periplasmic binding protein-like II"/>
    <property type="match status" value="1"/>
</dbReference>
<feature type="domain" description="HTH lysR-type" evidence="5">
    <location>
        <begin position="6"/>
        <end position="63"/>
    </location>
</feature>
<evidence type="ECO:0000259" key="5">
    <source>
        <dbReference type="PROSITE" id="PS50931"/>
    </source>
</evidence>
<dbReference type="PRINTS" id="PR00039">
    <property type="entry name" value="HTHLYSR"/>
</dbReference>
<dbReference type="InterPro" id="IPR000847">
    <property type="entry name" value="LysR_HTH_N"/>
</dbReference>
<dbReference type="Gene3D" id="1.10.10.10">
    <property type="entry name" value="Winged helix-like DNA-binding domain superfamily/Winged helix DNA-binding domain"/>
    <property type="match status" value="1"/>
</dbReference>
<dbReference type="GO" id="GO:0003700">
    <property type="term" value="F:DNA-binding transcription factor activity"/>
    <property type="evidence" value="ECO:0007669"/>
    <property type="project" value="InterPro"/>
</dbReference>
<dbReference type="Pfam" id="PF00126">
    <property type="entry name" value="HTH_1"/>
    <property type="match status" value="1"/>
</dbReference>
<dbReference type="InterPro" id="IPR050950">
    <property type="entry name" value="HTH-type_LysR_regulators"/>
</dbReference>
<evidence type="ECO:0000256" key="1">
    <source>
        <dbReference type="ARBA" id="ARBA00009437"/>
    </source>
</evidence>
<dbReference type="Proteomes" id="UP000245754">
    <property type="component" value="Unassembled WGS sequence"/>
</dbReference>
<dbReference type="InterPro" id="IPR036388">
    <property type="entry name" value="WH-like_DNA-bd_sf"/>
</dbReference>
<proteinExistence type="inferred from homology"/>
<dbReference type="AlphaFoldDB" id="A0A316EPG7"/>
<evidence type="ECO:0000256" key="2">
    <source>
        <dbReference type="ARBA" id="ARBA00023015"/>
    </source>
</evidence>
<dbReference type="CDD" id="cd08440">
    <property type="entry name" value="PBP2_LTTR_like_4"/>
    <property type="match status" value="1"/>
</dbReference>
<dbReference type="EMBL" id="QGGT01000003">
    <property type="protein sequence ID" value="PWK34198.1"/>
    <property type="molecule type" value="Genomic_DNA"/>
</dbReference>
<protein>
    <submittedName>
        <fullName evidence="6">DNA-binding transcriptional LysR family regulator</fullName>
    </submittedName>
</protein>
<evidence type="ECO:0000256" key="4">
    <source>
        <dbReference type="ARBA" id="ARBA00023163"/>
    </source>
</evidence>
<dbReference type="PANTHER" id="PTHR30419:SF8">
    <property type="entry name" value="NITROGEN ASSIMILATION TRANSCRIPTIONAL ACTIVATOR-RELATED"/>
    <property type="match status" value="1"/>
</dbReference>
<dbReference type="InterPro" id="IPR005119">
    <property type="entry name" value="LysR_subst-bd"/>
</dbReference>
<dbReference type="RefSeq" id="WP_115954727.1">
    <property type="nucleotide sequence ID" value="NZ_JBEFLL010000021.1"/>
</dbReference>
<dbReference type="GO" id="GO:0005829">
    <property type="term" value="C:cytosol"/>
    <property type="evidence" value="ECO:0007669"/>
    <property type="project" value="TreeGrafter"/>
</dbReference>
<dbReference type="PROSITE" id="PS50931">
    <property type="entry name" value="HTH_LYSR"/>
    <property type="match status" value="1"/>
</dbReference>
<accession>A0A316EPG7</accession>
<evidence type="ECO:0000256" key="3">
    <source>
        <dbReference type="ARBA" id="ARBA00023125"/>
    </source>
</evidence>
<dbReference type="GO" id="GO:0003677">
    <property type="term" value="F:DNA binding"/>
    <property type="evidence" value="ECO:0007669"/>
    <property type="project" value="UniProtKB-KW"/>
</dbReference>
<evidence type="ECO:0000313" key="6">
    <source>
        <dbReference type="EMBL" id="PWK34198.1"/>
    </source>
</evidence>
<dbReference type="Pfam" id="PF03466">
    <property type="entry name" value="LysR_substrate"/>
    <property type="match status" value="1"/>
</dbReference>
<dbReference type="FunFam" id="1.10.10.10:FF:000001">
    <property type="entry name" value="LysR family transcriptional regulator"/>
    <property type="match status" value="1"/>
</dbReference>
<keyword evidence="4" id="KW-0804">Transcription</keyword>
<gene>
    <name evidence="6" type="ORF">C7419_103517</name>
</gene>
<comment type="similarity">
    <text evidence="1">Belongs to the LysR transcriptional regulatory family.</text>
</comment>
<comment type="caution">
    <text evidence="6">The sequence shown here is derived from an EMBL/GenBank/DDBJ whole genome shotgun (WGS) entry which is preliminary data.</text>
</comment>
<reference evidence="6 7" key="1">
    <citation type="submission" date="2018-05" db="EMBL/GenBank/DDBJ databases">
        <title>Genomic Encyclopedia of Type Strains, Phase IV (KMG-V): Genome sequencing to study the core and pangenomes of soil and plant-associated prokaryotes.</title>
        <authorList>
            <person name="Whitman W."/>
        </authorList>
    </citation>
    <scope>NUCLEOTIDE SEQUENCE [LARGE SCALE GENOMIC DNA]</scope>
    <source>
        <strain evidence="6 7">SLV-132</strain>
    </source>
</reference>
<organism evidence="6 7">
    <name type="scientific">Cupriavidus plantarum</name>
    <dbReference type="NCBI Taxonomy" id="942865"/>
    <lineage>
        <taxon>Bacteria</taxon>
        <taxon>Pseudomonadati</taxon>
        <taxon>Pseudomonadota</taxon>
        <taxon>Betaproteobacteria</taxon>
        <taxon>Burkholderiales</taxon>
        <taxon>Burkholderiaceae</taxon>
        <taxon>Cupriavidus</taxon>
    </lineage>
</organism>